<feature type="compositionally biased region" description="Basic and acidic residues" evidence="1">
    <location>
        <begin position="34"/>
        <end position="58"/>
    </location>
</feature>
<dbReference type="Proteomes" id="UP000006620">
    <property type="component" value="Chromosome"/>
</dbReference>
<feature type="compositionally biased region" description="Basic and acidic residues" evidence="1">
    <location>
        <begin position="8"/>
        <end position="21"/>
    </location>
</feature>
<reference evidence="3" key="1">
    <citation type="submission" date="2011-06" db="EMBL/GenBank/DDBJ databases">
        <title>Complete genome sequence of Paenibacillus mucilaginosus KNP414.</title>
        <authorList>
            <person name="Wang J."/>
            <person name="Hu S."/>
            <person name="Hu X."/>
            <person name="Zhang B."/>
            <person name="Dong D."/>
            <person name="Zhang S."/>
            <person name="Zhao K."/>
            <person name="Wu D."/>
        </authorList>
    </citation>
    <scope>NUCLEOTIDE SEQUENCE [LARGE SCALE GENOMIC DNA]</scope>
    <source>
        <strain evidence="3">KNP414</strain>
    </source>
</reference>
<dbReference type="EMBL" id="CP002869">
    <property type="protein sequence ID" value="AEI43735.1"/>
    <property type="molecule type" value="Genomic_DNA"/>
</dbReference>
<dbReference type="KEGG" id="pms:KNP414_05211"/>
<sequence>MAAGSKNELVRKDAGASEDMRAFLQSTASAGGRGDQKPDQNRKPDEQNKLTDQHNLRK</sequence>
<evidence type="ECO:0000256" key="1">
    <source>
        <dbReference type="SAM" id="MobiDB-lite"/>
    </source>
</evidence>
<reference evidence="2 3" key="2">
    <citation type="journal article" date="2013" name="Genome Announc.">
        <title>Genome Sequence of Growth-Improving Paenibacillus mucilaginosus Strain KNP414.</title>
        <authorList>
            <person name="Lu J.J."/>
            <person name="Wang J.F."/>
            <person name="Hu X.F."/>
        </authorList>
    </citation>
    <scope>NUCLEOTIDE SEQUENCE [LARGE SCALE GENOMIC DNA]</scope>
    <source>
        <strain evidence="2 3">KNP414</strain>
    </source>
</reference>
<organism evidence="2 3">
    <name type="scientific">Paenibacillus mucilaginosus (strain KNP414)</name>
    <dbReference type="NCBI Taxonomy" id="1036673"/>
    <lineage>
        <taxon>Bacteria</taxon>
        <taxon>Bacillati</taxon>
        <taxon>Bacillota</taxon>
        <taxon>Bacilli</taxon>
        <taxon>Bacillales</taxon>
        <taxon>Paenibacillaceae</taxon>
        <taxon>Paenibacillus</taxon>
    </lineage>
</organism>
<accession>F8FBX4</accession>
<dbReference type="HOGENOM" id="CLU_2975062_0_0_9"/>
<evidence type="ECO:0000313" key="3">
    <source>
        <dbReference type="Proteomes" id="UP000006620"/>
    </source>
</evidence>
<dbReference type="RefSeq" id="WP_013918888.1">
    <property type="nucleotide sequence ID" value="NC_015690.1"/>
</dbReference>
<feature type="region of interest" description="Disordered" evidence="1">
    <location>
        <begin position="1"/>
        <end position="58"/>
    </location>
</feature>
<proteinExistence type="predicted"/>
<protein>
    <submittedName>
        <fullName evidence="2">Uncharacterized protein</fullName>
    </submittedName>
</protein>
<gene>
    <name evidence="2" type="ordered locus">KNP414_05211</name>
</gene>
<dbReference type="AlphaFoldDB" id="F8FBX4"/>
<name>F8FBX4_PAEMK</name>
<dbReference type="PATRIC" id="fig|1036673.3.peg.4822"/>
<evidence type="ECO:0000313" key="2">
    <source>
        <dbReference type="EMBL" id="AEI43735.1"/>
    </source>
</evidence>